<evidence type="ECO:0000256" key="2">
    <source>
        <dbReference type="ARBA" id="ARBA00022723"/>
    </source>
</evidence>
<dbReference type="Pfam" id="PF13640">
    <property type="entry name" value="2OG-FeII_Oxy_3"/>
    <property type="match status" value="1"/>
</dbReference>
<keyword evidence="6" id="KW-0408">Iron</keyword>
<dbReference type="InterPro" id="IPR044862">
    <property type="entry name" value="Pro_4_hyd_alph_FE2OG_OXY"/>
</dbReference>
<dbReference type="HOGENOM" id="CLU_058132_4_0_1"/>
<dbReference type="EC" id="1.14.11.2" evidence="8"/>
<evidence type="ECO:0000259" key="7">
    <source>
        <dbReference type="PROSITE" id="PS51471"/>
    </source>
</evidence>
<dbReference type="EMBL" id="DS708364">
    <property type="protein sequence ID" value="EEC05713.1"/>
    <property type="molecule type" value="Genomic_DNA"/>
</dbReference>
<sequence>VNLSTNAAKESAEYMSMCVADGDVRPRQSKLLCKISTIGGHPFLVLQPFKIEVLSEDPRIVVFPDFLNPRECEIFRSISQEKLSRAKVYLGGPPEGGFSLRRTNKVAWMSDDLHPLLGKVSRRIALATGLTLTSAEMYQVANYGLGGHYIPHPDYAGFGEAQGDIYKSSGNRLATMLIYLADVAGGGATAFINMRLAVKPTLGTALFWYNLKPYDGPIVNESFWNQRRFGDPRTFHMGCPVLTGSKWIVTKWIHEREQGIVTYDLPN</sequence>
<dbReference type="InterPro" id="IPR045054">
    <property type="entry name" value="P4HA-like"/>
</dbReference>
<comment type="cofactor">
    <cofactor evidence="1">
        <name>L-ascorbate</name>
        <dbReference type="ChEBI" id="CHEBI:38290"/>
    </cofactor>
</comment>
<dbReference type="GO" id="GO:0005506">
    <property type="term" value="F:iron ion binding"/>
    <property type="evidence" value="ECO:0007669"/>
    <property type="project" value="InterPro"/>
</dbReference>
<keyword evidence="4" id="KW-0223">Dioxygenase</keyword>
<feature type="domain" description="Fe2OG dioxygenase" evidence="7">
    <location>
        <begin position="134"/>
        <end position="255"/>
    </location>
</feature>
<dbReference type="InterPro" id="IPR006620">
    <property type="entry name" value="Pro_4_hyd_alph"/>
</dbReference>
<evidence type="ECO:0000313" key="8">
    <source>
        <dbReference type="EMBL" id="EEC05713.1"/>
    </source>
</evidence>
<evidence type="ECO:0000256" key="3">
    <source>
        <dbReference type="ARBA" id="ARBA00022896"/>
    </source>
</evidence>
<accession>B7PGJ1</accession>
<keyword evidence="2" id="KW-0479">Metal-binding</keyword>
<dbReference type="SMART" id="SM00702">
    <property type="entry name" value="P4Hc"/>
    <property type="match status" value="1"/>
</dbReference>
<dbReference type="VEuPathDB" id="VectorBase:ISCW004215"/>
<dbReference type="STRING" id="6945.B7PGJ1"/>
<evidence type="ECO:0000256" key="1">
    <source>
        <dbReference type="ARBA" id="ARBA00001961"/>
    </source>
</evidence>
<keyword evidence="3" id="KW-0847">Vitamin C</keyword>
<dbReference type="PaxDb" id="6945-B7PGJ1"/>
<dbReference type="Proteomes" id="UP000001555">
    <property type="component" value="Unassembled WGS sequence"/>
</dbReference>
<dbReference type="VEuPathDB" id="VectorBase:ISCP_024359"/>
<dbReference type="EnsemblMetazoa" id="ISCW004215-RA">
    <property type="protein sequence ID" value="ISCW004215-PA"/>
    <property type="gene ID" value="ISCW004215"/>
</dbReference>
<feature type="non-terminal residue" evidence="8">
    <location>
        <position position="1"/>
    </location>
</feature>
<evidence type="ECO:0000256" key="6">
    <source>
        <dbReference type="ARBA" id="ARBA00023004"/>
    </source>
</evidence>
<dbReference type="PANTHER" id="PTHR10869:SF244">
    <property type="entry name" value="PROLYL 4-HYDROXYLASE SUBUNIT ALPHA-2"/>
    <property type="match status" value="1"/>
</dbReference>
<evidence type="ECO:0000256" key="5">
    <source>
        <dbReference type="ARBA" id="ARBA00023002"/>
    </source>
</evidence>
<reference evidence="9" key="2">
    <citation type="submission" date="2020-05" db="UniProtKB">
        <authorList>
            <consortium name="EnsemblMetazoa"/>
        </authorList>
    </citation>
    <scope>IDENTIFICATION</scope>
    <source>
        <strain evidence="9">wikel</strain>
    </source>
</reference>
<organism>
    <name type="scientific">Ixodes scapularis</name>
    <name type="common">Black-legged tick</name>
    <name type="synonym">Deer tick</name>
    <dbReference type="NCBI Taxonomy" id="6945"/>
    <lineage>
        <taxon>Eukaryota</taxon>
        <taxon>Metazoa</taxon>
        <taxon>Ecdysozoa</taxon>
        <taxon>Arthropoda</taxon>
        <taxon>Chelicerata</taxon>
        <taxon>Arachnida</taxon>
        <taxon>Acari</taxon>
        <taxon>Parasitiformes</taxon>
        <taxon>Ixodida</taxon>
        <taxon>Ixodoidea</taxon>
        <taxon>Ixodidae</taxon>
        <taxon>Ixodinae</taxon>
        <taxon>Ixodes</taxon>
    </lineage>
</organism>
<dbReference type="InterPro" id="IPR005123">
    <property type="entry name" value="Oxoglu/Fe-dep_dioxygenase_dom"/>
</dbReference>
<name>B7PGJ1_IXOSC</name>
<dbReference type="PANTHER" id="PTHR10869">
    <property type="entry name" value="PROLYL 4-HYDROXYLASE ALPHA SUBUNIT"/>
    <property type="match status" value="1"/>
</dbReference>
<reference evidence="8 10" key="1">
    <citation type="submission" date="2008-03" db="EMBL/GenBank/DDBJ databases">
        <title>Annotation of Ixodes scapularis.</title>
        <authorList>
            <consortium name="Ixodes scapularis Genome Project Consortium"/>
            <person name="Caler E."/>
            <person name="Hannick L.I."/>
            <person name="Bidwell S."/>
            <person name="Joardar V."/>
            <person name="Thiagarajan M."/>
            <person name="Amedeo P."/>
            <person name="Galinsky K.J."/>
            <person name="Schobel S."/>
            <person name="Inman J."/>
            <person name="Hostetler J."/>
            <person name="Miller J."/>
            <person name="Hammond M."/>
            <person name="Megy K."/>
            <person name="Lawson D."/>
            <person name="Kodira C."/>
            <person name="Sutton G."/>
            <person name="Meyer J."/>
            <person name="Hill C.A."/>
            <person name="Birren B."/>
            <person name="Nene V."/>
            <person name="Collins F."/>
            <person name="Alarcon-Chaidez F."/>
            <person name="Wikel S."/>
            <person name="Strausberg R."/>
        </authorList>
    </citation>
    <scope>NUCLEOTIDE SEQUENCE [LARGE SCALE GENOMIC DNA]</scope>
    <source>
        <strain evidence="10">Wikel</strain>
        <strain evidence="8">Wikel colony</strain>
    </source>
</reference>
<keyword evidence="5 8" id="KW-0560">Oxidoreductase</keyword>
<evidence type="ECO:0000256" key="4">
    <source>
        <dbReference type="ARBA" id="ARBA00022964"/>
    </source>
</evidence>
<dbReference type="GO" id="GO:0005783">
    <property type="term" value="C:endoplasmic reticulum"/>
    <property type="evidence" value="ECO:0000318"/>
    <property type="project" value="GO_Central"/>
</dbReference>
<proteinExistence type="predicted"/>
<dbReference type="Gene3D" id="2.60.120.620">
    <property type="entry name" value="q2cbj1_9rhob like domain"/>
    <property type="match status" value="1"/>
</dbReference>
<dbReference type="FunFam" id="2.60.120.620:FF:000011">
    <property type="entry name" value="Prolyl alpha subunit"/>
    <property type="match status" value="1"/>
</dbReference>
<gene>
    <name evidence="8" type="ORF">IscW_ISCW004215</name>
</gene>
<dbReference type="OrthoDB" id="420380at2759"/>
<dbReference type="EMBL" id="ABJB010142668">
    <property type="status" value="NOT_ANNOTATED_CDS"/>
    <property type="molecule type" value="Genomic_DNA"/>
</dbReference>
<dbReference type="AlphaFoldDB" id="B7PGJ1"/>
<protein>
    <submittedName>
        <fullName evidence="8 9">Prolyl 4-hydroxylase alpha subunit, putative</fullName>
        <ecNumber evidence="8">1.14.11.2</ecNumber>
    </submittedName>
</protein>
<dbReference type="GO" id="GO:0031418">
    <property type="term" value="F:L-ascorbic acid binding"/>
    <property type="evidence" value="ECO:0007669"/>
    <property type="project" value="UniProtKB-KW"/>
</dbReference>
<keyword evidence="10" id="KW-1185">Reference proteome</keyword>
<evidence type="ECO:0000313" key="9">
    <source>
        <dbReference type="EnsemblMetazoa" id="ISCW004215-PA"/>
    </source>
</evidence>
<dbReference type="GO" id="GO:0004656">
    <property type="term" value="F:procollagen-proline 4-dioxygenase activity"/>
    <property type="evidence" value="ECO:0000318"/>
    <property type="project" value="GO_Central"/>
</dbReference>
<dbReference type="VEuPathDB" id="VectorBase:ISCI001441"/>
<evidence type="ECO:0000313" key="10">
    <source>
        <dbReference type="Proteomes" id="UP000001555"/>
    </source>
</evidence>
<dbReference type="PROSITE" id="PS51471">
    <property type="entry name" value="FE2OG_OXY"/>
    <property type="match status" value="1"/>
</dbReference>